<evidence type="ECO:0000313" key="6">
    <source>
        <dbReference type="Proteomes" id="UP000266861"/>
    </source>
</evidence>
<dbReference type="OrthoDB" id="267323at2759"/>
<dbReference type="PANTHER" id="PTHR10606">
    <property type="entry name" value="6-PHOSPHOFRUCTO-2-KINASE/FRUCTOSE-2,6-BISPHOSPHATASE"/>
    <property type="match status" value="1"/>
</dbReference>
<dbReference type="Pfam" id="PF01591">
    <property type="entry name" value="6PF2K"/>
    <property type="match status" value="1"/>
</dbReference>
<dbReference type="PRINTS" id="PR00991">
    <property type="entry name" value="6PFRUCTKNASE"/>
</dbReference>
<evidence type="ECO:0000313" key="5">
    <source>
        <dbReference type="EMBL" id="RHZ52581.1"/>
    </source>
</evidence>
<dbReference type="SMART" id="SM00855">
    <property type="entry name" value="PGAM"/>
    <property type="match status" value="1"/>
</dbReference>
<keyword evidence="2" id="KW-0067">ATP-binding</keyword>
<dbReference type="InterPro" id="IPR029033">
    <property type="entry name" value="His_PPase_superfam"/>
</dbReference>
<keyword evidence="6" id="KW-1185">Reference proteome</keyword>
<dbReference type="PIRSF" id="PIRSF000709">
    <property type="entry name" value="6PFK_2-Ptase"/>
    <property type="match status" value="1"/>
</dbReference>
<evidence type="ECO:0000259" key="4">
    <source>
        <dbReference type="Pfam" id="PF01591"/>
    </source>
</evidence>
<comment type="caution">
    <text evidence="5">The sequence shown here is derived from an EMBL/GenBank/DDBJ whole genome shotgun (WGS) entry which is preliminary data.</text>
</comment>
<accession>A0A397GNG7</accession>
<dbReference type="GO" id="GO:0006003">
    <property type="term" value="P:fructose 2,6-bisphosphate metabolic process"/>
    <property type="evidence" value="ECO:0007669"/>
    <property type="project" value="InterPro"/>
</dbReference>
<evidence type="ECO:0000256" key="3">
    <source>
        <dbReference type="SAM" id="MobiDB-lite"/>
    </source>
</evidence>
<dbReference type="FunFam" id="3.40.50.300:FF:000644">
    <property type="entry name" value="GpmB, Fructose-2,6-bisphosphatase"/>
    <property type="match status" value="1"/>
</dbReference>
<proteinExistence type="predicted"/>
<sequence>MSLLKQNLFNDCYNEINGSIGSKSNDTENKPNNETEPFSPYQLSYLKHHRYSLDLPGIVQSKLGAGPQPQVGDAGPKLVVVMVGLPARGKSYITKKLKRYLTWLQYETKVFNVGNLRRHTSINNNNNNPPGSTSHSFSFFDPHNEQAKQLREHLAMECLDELIDWLKKGGRIGIHDATNSSITRRTRIMKRIQRESSFKILFIESICTDKRVLEKNIALKLSGPDYKNMDPEEALNDFRKRIANYEKAYETIGEQEELENIQYCKLINVGKKVIAHNIQGFLSGQCIFYLMNLNLVDRRIWITRHGESTDNTLGRIGGDSSLSERGRKFAACLTKFIKMQKDLFRQKQLEKYREELKEEKKRYLNFSSSEPEPPERNFLVWTSMLKRTIETVEKFDSKEFDVMHIRFLNEIYAGACEEMTYQQIEEEYPEEYAARKSNKLYYRYPGMGESYLDVIHRVNPLIIELERMTDNILIVTHRVVLRIVLAYFSDVEKEKVPHMDVPLHTVYCLQPKAYGTELLKWVWDENEDMFFQE</sequence>
<dbReference type="EMBL" id="PQFF01000402">
    <property type="protein sequence ID" value="RHZ52581.1"/>
    <property type="molecule type" value="Genomic_DNA"/>
</dbReference>
<dbReference type="PROSITE" id="PS00175">
    <property type="entry name" value="PG_MUTASE"/>
    <property type="match status" value="1"/>
</dbReference>
<evidence type="ECO:0000256" key="2">
    <source>
        <dbReference type="ARBA" id="ARBA00022840"/>
    </source>
</evidence>
<dbReference type="AlphaFoldDB" id="A0A397GNG7"/>
<dbReference type="STRING" id="1348612.A0A397GNG7"/>
<dbReference type="Gene3D" id="3.40.50.300">
    <property type="entry name" value="P-loop containing nucleotide triphosphate hydrolases"/>
    <property type="match status" value="1"/>
</dbReference>
<dbReference type="InterPro" id="IPR001345">
    <property type="entry name" value="PG/BPGM_mutase_AS"/>
</dbReference>
<reference evidence="5 6" key="1">
    <citation type="submission" date="2018-08" db="EMBL/GenBank/DDBJ databases">
        <title>Genome and evolution of the arbuscular mycorrhizal fungus Diversispora epigaea (formerly Glomus versiforme) and its bacterial endosymbionts.</title>
        <authorList>
            <person name="Sun X."/>
            <person name="Fei Z."/>
            <person name="Harrison M."/>
        </authorList>
    </citation>
    <scope>NUCLEOTIDE SEQUENCE [LARGE SCALE GENOMIC DNA]</scope>
    <source>
        <strain evidence="5 6">IT104</strain>
    </source>
</reference>
<feature type="region of interest" description="Disordered" evidence="3">
    <location>
        <begin position="20"/>
        <end position="39"/>
    </location>
</feature>
<dbReference type="GO" id="GO:0005829">
    <property type="term" value="C:cytosol"/>
    <property type="evidence" value="ECO:0007669"/>
    <property type="project" value="TreeGrafter"/>
</dbReference>
<dbReference type="InterPro" id="IPR027417">
    <property type="entry name" value="P-loop_NTPase"/>
</dbReference>
<dbReference type="SUPFAM" id="SSF53254">
    <property type="entry name" value="Phosphoglycerate mutase-like"/>
    <property type="match status" value="1"/>
</dbReference>
<dbReference type="InterPro" id="IPR013079">
    <property type="entry name" value="6Phosfructo_kin"/>
</dbReference>
<dbReference type="GO" id="GO:0003873">
    <property type="term" value="F:6-phosphofructo-2-kinase activity"/>
    <property type="evidence" value="ECO:0007669"/>
    <property type="project" value="InterPro"/>
</dbReference>
<dbReference type="Proteomes" id="UP000266861">
    <property type="component" value="Unassembled WGS sequence"/>
</dbReference>
<dbReference type="Pfam" id="PF00300">
    <property type="entry name" value="His_Phos_1"/>
    <property type="match status" value="1"/>
</dbReference>
<name>A0A397GNG7_9GLOM</name>
<protein>
    <recommendedName>
        <fullName evidence="4">6-phosphofructo-2-kinase domain-containing protein</fullName>
    </recommendedName>
</protein>
<feature type="domain" description="6-phosphofructo-2-kinase" evidence="4">
    <location>
        <begin position="76"/>
        <end position="295"/>
    </location>
</feature>
<dbReference type="InterPro" id="IPR003094">
    <property type="entry name" value="6Pfruct_kin"/>
</dbReference>
<dbReference type="InterPro" id="IPR013078">
    <property type="entry name" value="His_Pase_superF_clade-1"/>
</dbReference>
<dbReference type="Gene3D" id="3.40.50.1240">
    <property type="entry name" value="Phosphoglycerate mutase-like"/>
    <property type="match status" value="1"/>
</dbReference>
<gene>
    <name evidence="5" type="ORF">Glove_460g38</name>
</gene>
<evidence type="ECO:0000256" key="1">
    <source>
        <dbReference type="ARBA" id="ARBA00022741"/>
    </source>
</evidence>
<dbReference type="GO" id="GO:0005524">
    <property type="term" value="F:ATP binding"/>
    <property type="evidence" value="ECO:0007669"/>
    <property type="project" value="UniProtKB-KW"/>
</dbReference>
<dbReference type="GO" id="GO:0006000">
    <property type="term" value="P:fructose metabolic process"/>
    <property type="evidence" value="ECO:0007669"/>
    <property type="project" value="InterPro"/>
</dbReference>
<organism evidence="5 6">
    <name type="scientific">Diversispora epigaea</name>
    <dbReference type="NCBI Taxonomy" id="1348612"/>
    <lineage>
        <taxon>Eukaryota</taxon>
        <taxon>Fungi</taxon>
        <taxon>Fungi incertae sedis</taxon>
        <taxon>Mucoromycota</taxon>
        <taxon>Glomeromycotina</taxon>
        <taxon>Glomeromycetes</taxon>
        <taxon>Diversisporales</taxon>
        <taxon>Diversisporaceae</taxon>
        <taxon>Diversispora</taxon>
    </lineage>
</organism>
<dbReference type="CDD" id="cd07067">
    <property type="entry name" value="HP_PGM_like"/>
    <property type="match status" value="1"/>
</dbReference>
<keyword evidence="1" id="KW-0547">Nucleotide-binding</keyword>
<dbReference type="SUPFAM" id="SSF52540">
    <property type="entry name" value="P-loop containing nucleoside triphosphate hydrolases"/>
    <property type="match status" value="1"/>
</dbReference>
<dbReference type="PANTHER" id="PTHR10606:SF32">
    <property type="entry name" value="6-PHOSPHOFRUCTO-2-KINASE 1"/>
    <property type="match status" value="1"/>
</dbReference>